<keyword evidence="11" id="KW-1185">Reference proteome</keyword>
<dbReference type="AlphaFoldDB" id="A0A1E5XSZ8"/>
<dbReference type="SUPFAM" id="SSF75005">
    <property type="entry name" value="Arabinanase/levansucrase/invertase"/>
    <property type="match status" value="1"/>
</dbReference>
<comment type="similarity">
    <text evidence="2 5">Belongs to the glycosyl hydrolase 43 family.</text>
</comment>
<dbReference type="CDD" id="cd08998">
    <property type="entry name" value="GH43_Arb43a-like"/>
    <property type="match status" value="1"/>
</dbReference>
<comment type="pathway">
    <text evidence="1 5">Glycan metabolism; L-arabinan degradation.</text>
</comment>
<evidence type="ECO:0000256" key="1">
    <source>
        <dbReference type="ARBA" id="ARBA00004834"/>
    </source>
</evidence>
<feature type="signal peptide" evidence="9">
    <location>
        <begin position="1"/>
        <end position="20"/>
    </location>
</feature>
<evidence type="ECO:0000256" key="2">
    <source>
        <dbReference type="ARBA" id="ARBA00009865"/>
    </source>
</evidence>
<dbReference type="PANTHER" id="PTHR43301">
    <property type="entry name" value="ARABINAN ENDO-1,5-ALPHA-L-ARABINOSIDASE"/>
    <property type="match status" value="1"/>
</dbReference>
<gene>
    <name evidence="10" type="ORF">VW23_014935</name>
</gene>
<dbReference type="OrthoDB" id="9801455at2"/>
<evidence type="ECO:0000256" key="6">
    <source>
        <dbReference type="PIRSR" id="PIRSR026534-1"/>
    </source>
</evidence>
<dbReference type="Gene3D" id="2.115.10.20">
    <property type="entry name" value="Glycosyl hydrolase domain, family 43"/>
    <property type="match status" value="1"/>
</dbReference>
<dbReference type="PIRSF" id="PIRSF026534">
    <property type="entry name" value="Endo_alpha-L-arabinosidase"/>
    <property type="match status" value="1"/>
</dbReference>
<evidence type="ECO:0000313" key="10">
    <source>
        <dbReference type="EMBL" id="OEO31719.1"/>
    </source>
</evidence>
<feature type="active site" description="Proton donor" evidence="6">
    <location>
        <position position="214"/>
    </location>
</feature>
<accession>A0A1E5XSZ8</accession>
<feature type="binding site" evidence="7">
    <location>
        <begin position="158"/>
        <end position="161"/>
    </location>
    <ligand>
        <name>substrate</name>
    </ligand>
</feature>
<dbReference type="EC" id="3.2.1.55" evidence="5"/>
<evidence type="ECO:0000256" key="9">
    <source>
        <dbReference type="SAM" id="SignalP"/>
    </source>
</evidence>
<dbReference type="UniPathway" id="UPA00667"/>
<dbReference type="RefSeq" id="WP_069909110.1">
    <property type="nucleotide sequence ID" value="NZ_LAJE02000136.1"/>
</dbReference>
<feature type="binding site" evidence="7">
    <location>
        <position position="35"/>
    </location>
    <ligand>
        <name>substrate</name>
    </ligand>
</feature>
<keyword evidence="3 5" id="KW-0378">Hydrolase</keyword>
<evidence type="ECO:0000256" key="8">
    <source>
        <dbReference type="PIRSR" id="PIRSR606710-2"/>
    </source>
</evidence>
<dbReference type="PANTHER" id="PTHR43301:SF3">
    <property type="entry name" value="ARABINAN ENDO-1,5-ALPHA-L-ARABINOSIDASE A-RELATED"/>
    <property type="match status" value="1"/>
</dbReference>
<dbReference type="GO" id="GO:0046558">
    <property type="term" value="F:arabinan endo-1,5-alpha-L-arabinosidase activity"/>
    <property type="evidence" value="ECO:0007669"/>
    <property type="project" value="InterPro"/>
</dbReference>
<comment type="caution">
    <text evidence="10">The sequence shown here is derived from an EMBL/GenBank/DDBJ whole genome shotgun (WGS) entry which is preliminary data.</text>
</comment>
<feature type="binding site" evidence="7">
    <location>
        <begin position="178"/>
        <end position="180"/>
    </location>
    <ligand>
        <name>substrate</name>
    </ligand>
</feature>
<dbReference type="InterPro" id="IPR023296">
    <property type="entry name" value="Glyco_hydro_beta-prop_sf"/>
</dbReference>
<name>A0A1E5XSZ8_9HYPH</name>
<dbReference type="Proteomes" id="UP000095463">
    <property type="component" value="Unassembled WGS sequence"/>
</dbReference>
<keyword evidence="9" id="KW-0732">Signal</keyword>
<feature type="site" description="Important for catalytic activity, responsible for pKa modulation of the active site Glu and correct orientation of both the proton donor and substrate" evidence="8">
    <location>
        <position position="161"/>
    </location>
</feature>
<keyword evidence="4 5" id="KW-0326">Glycosidase</keyword>
<evidence type="ECO:0000256" key="4">
    <source>
        <dbReference type="ARBA" id="ARBA00023295"/>
    </source>
</evidence>
<dbReference type="EMBL" id="LAJE02000136">
    <property type="protein sequence ID" value="OEO31719.1"/>
    <property type="molecule type" value="Genomic_DNA"/>
</dbReference>
<dbReference type="InterPro" id="IPR016840">
    <property type="entry name" value="Glyco_hydro_43_endo_a_Ara-ase"/>
</dbReference>
<proteinExistence type="inferred from homology"/>
<evidence type="ECO:0000256" key="5">
    <source>
        <dbReference type="PIRNR" id="PIRNR026534"/>
    </source>
</evidence>
<evidence type="ECO:0000256" key="3">
    <source>
        <dbReference type="ARBA" id="ARBA00022801"/>
    </source>
</evidence>
<feature type="binding site" evidence="7">
    <location>
        <position position="119"/>
    </location>
    <ligand>
        <name>substrate</name>
    </ligand>
</feature>
<evidence type="ECO:0000313" key="11">
    <source>
        <dbReference type="Proteomes" id="UP000095463"/>
    </source>
</evidence>
<dbReference type="GO" id="GO:0046556">
    <property type="term" value="F:alpha-L-arabinofuranosidase activity"/>
    <property type="evidence" value="ECO:0007669"/>
    <property type="project" value="UniProtKB-EC"/>
</dbReference>
<dbReference type="GO" id="GO:0031222">
    <property type="term" value="P:arabinan catabolic process"/>
    <property type="evidence" value="ECO:0007669"/>
    <property type="project" value="UniProtKB-UniPathway"/>
</dbReference>
<dbReference type="InterPro" id="IPR006710">
    <property type="entry name" value="Glyco_hydro_43"/>
</dbReference>
<feature type="chain" id="PRO_5009190486" description="Extracellular exo-alpha-(1-&gt;5)-L-arabinofuranosidase" evidence="9">
    <location>
        <begin position="21"/>
        <end position="331"/>
    </location>
</feature>
<dbReference type="Pfam" id="PF04616">
    <property type="entry name" value="Glyco_hydro_43"/>
    <property type="match status" value="1"/>
</dbReference>
<reference evidence="10 11" key="1">
    <citation type="journal article" date="2015" name="Genome Announc.">
        <title>Genome Assemblies of Three Soil-Associated Devosia species: D. insulae, D. limi, and D. soli.</title>
        <authorList>
            <person name="Hassan Y.I."/>
            <person name="Lepp D."/>
            <person name="Zhou T."/>
        </authorList>
    </citation>
    <scope>NUCLEOTIDE SEQUENCE [LARGE SCALE GENOMIC DNA]</scope>
    <source>
        <strain evidence="10 11">DS-56</strain>
    </source>
</reference>
<feature type="active site" description="Proton acceptor" evidence="6">
    <location>
        <position position="35"/>
    </location>
</feature>
<protein>
    <recommendedName>
        <fullName evidence="5">Extracellular exo-alpha-(1-&gt;5)-L-arabinofuranosidase</fullName>
        <ecNumber evidence="5">3.2.1.55</ecNumber>
    </recommendedName>
</protein>
<evidence type="ECO:0000256" key="7">
    <source>
        <dbReference type="PIRSR" id="PIRSR026534-2"/>
    </source>
</evidence>
<dbReference type="InterPro" id="IPR050727">
    <property type="entry name" value="GH43_arabinanases"/>
</dbReference>
<sequence>MFRSLAVAALLCGLAAPALAADVQPTLTGDVKIHDPTVIEVDGKFVAFQTGQEGGLYRGAIRAKTSPDGIAWTDAGSIGKGVPKWERKELGYQSLNIWAPSVSRHGDTWNLYYSVSSFGINTSAIGLMTNAALDPDKPGEGWEDQGLVLKSNGKDNWNAIDPWRIDLNDGRAFLAYGSFWDGIKMRELDPQSGKLLTADTPTYDLASRQGAGIEAASILEHAGKFYLFVSFDQCCKQLDSTYNMRVGRADAVTGPYLDRDGKPMLQGGGTLLLGKTGRFIGPGGQEAIVTSKGEMLAYHFYDGDDLGVSKLQFSPLRWTPDGWPELDALPE</sequence>
<organism evidence="10 11">
    <name type="scientific">Devosia insulae DS-56</name>
    <dbReference type="NCBI Taxonomy" id="1116389"/>
    <lineage>
        <taxon>Bacteria</taxon>
        <taxon>Pseudomonadati</taxon>
        <taxon>Pseudomonadota</taxon>
        <taxon>Alphaproteobacteria</taxon>
        <taxon>Hyphomicrobiales</taxon>
        <taxon>Devosiaceae</taxon>
        <taxon>Devosia</taxon>
    </lineage>
</organism>
<comment type="catalytic activity">
    <reaction evidence="5">
        <text>Hydrolysis of terminal non-reducing alpha-L-arabinofuranoside residues in alpha-L-arabinosides.</text>
        <dbReference type="EC" id="3.2.1.55"/>
    </reaction>
</comment>